<feature type="transmembrane region" description="Helical" evidence="1">
    <location>
        <begin position="79"/>
        <end position="97"/>
    </location>
</feature>
<evidence type="ECO:0000313" key="2">
    <source>
        <dbReference type="EMBL" id="PCS04241.1"/>
    </source>
</evidence>
<name>A0ABX4I9X1_9LACT</name>
<keyword evidence="1" id="KW-0812">Transmembrane</keyword>
<evidence type="ECO:0008006" key="4">
    <source>
        <dbReference type="Google" id="ProtNLM"/>
    </source>
</evidence>
<dbReference type="RefSeq" id="WP_143465080.1">
    <property type="nucleotide sequence ID" value="NZ_JXJT01000004.1"/>
</dbReference>
<dbReference type="InterPro" id="IPR036259">
    <property type="entry name" value="MFS_trans_sf"/>
</dbReference>
<reference evidence="2 3" key="1">
    <citation type="submission" date="2014-12" db="EMBL/GenBank/DDBJ databases">
        <title>Draft genome sequences of 10 type strains of Lactococcus.</title>
        <authorList>
            <person name="Sun Z."/>
            <person name="Zhong Z."/>
            <person name="Liu W."/>
            <person name="Zhang W."/>
            <person name="Zhang H."/>
        </authorList>
    </citation>
    <scope>NUCLEOTIDE SEQUENCE [LARGE SCALE GENOMIC DNA]</scope>
    <source>
        <strain evidence="2 3">DSM 22330</strain>
    </source>
</reference>
<keyword evidence="3" id="KW-1185">Reference proteome</keyword>
<evidence type="ECO:0000313" key="3">
    <source>
        <dbReference type="Proteomes" id="UP000218979"/>
    </source>
</evidence>
<dbReference type="Gene3D" id="1.20.1250.20">
    <property type="entry name" value="MFS general substrate transporter like domains"/>
    <property type="match status" value="1"/>
</dbReference>
<accession>A0ABX4I9X1</accession>
<protein>
    <recommendedName>
        <fullName evidence="4">Major facilitator superfamily (MFS) profile domain-containing protein</fullName>
    </recommendedName>
</protein>
<evidence type="ECO:0000256" key="1">
    <source>
        <dbReference type="SAM" id="Phobius"/>
    </source>
</evidence>
<dbReference type="Proteomes" id="UP000218979">
    <property type="component" value="Unassembled WGS sequence"/>
</dbReference>
<sequence>MLLLSLSSATGFTINLIILVICFGGVMGVYPPLVMENYGPINQGVNYGIVFCDYSVAAFFAPKFLSVLSKVTKGDFSKAFYVAIAVAVFGLILNFVYQKVKGADQN</sequence>
<dbReference type="EMBL" id="JXJT01000004">
    <property type="protein sequence ID" value="PCS04241.1"/>
    <property type="molecule type" value="Genomic_DNA"/>
</dbReference>
<organism evidence="2 3">
    <name type="scientific">Pseudolactococcus chungangensis CAU 28 = DSM 22330</name>
    <dbReference type="NCBI Taxonomy" id="1122154"/>
    <lineage>
        <taxon>Bacteria</taxon>
        <taxon>Bacillati</taxon>
        <taxon>Bacillota</taxon>
        <taxon>Bacilli</taxon>
        <taxon>Lactobacillales</taxon>
        <taxon>Streptococcaceae</taxon>
        <taxon>Pseudolactococcus</taxon>
    </lineage>
</organism>
<keyword evidence="1" id="KW-1133">Transmembrane helix</keyword>
<comment type="caution">
    <text evidence="2">The sequence shown here is derived from an EMBL/GenBank/DDBJ whole genome shotgun (WGS) entry which is preliminary data.</text>
</comment>
<gene>
    <name evidence="2" type="ORF">RR45_GL001545</name>
</gene>
<feature type="transmembrane region" description="Helical" evidence="1">
    <location>
        <begin position="45"/>
        <end position="67"/>
    </location>
</feature>
<dbReference type="SUPFAM" id="SSF103473">
    <property type="entry name" value="MFS general substrate transporter"/>
    <property type="match status" value="1"/>
</dbReference>
<keyword evidence="1" id="KW-0472">Membrane</keyword>
<feature type="transmembrane region" description="Helical" evidence="1">
    <location>
        <begin position="12"/>
        <end position="33"/>
    </location>
</feature>
<proteinExistence type="predicted"/>